<evidence type="ECO:0000256" key="2">
    <source>
        <dbReference type="SAM" id="Phobius"/>
    </source>
</evidence>
<feature type="compositionally biased region" description="Polar residues" evidence="1">
    <location>
        <begin position="395"/>
        <end position="414"/>
    </location>
</feature>
<evidence type="ECO:0000313" key="3">
    <source>
        <dbReference type="EMBL" id="PLW14080.1"/>
    </source>
</evidence>
<accession>A0A2N5SLF5</accession>
<keyword evidence="2" id="KW-1133">Transmembrane helix</keyword>
<feature type="region of interest" description="Disordered" evidence="1">
    <location>
        <begin position="104"/>
        <end position="146"/>
    </location>
</feature>
<organism evidence="3 4">
    <name type="scientific">Puccinia coronata f. sp. avenae</name>
    <dbReference type="NCBI Taxonomy" id="200324"/>
    <lineage>
        <taxon>Eukaryota</taxon>
        <taxon>Fungi</taxon>
        <taxon>Dikarya</taxon>
        <taxon>Basidiomycota</taxon>
        <taxon>Pucciniomycotina</taxon>
        <taxon>Pucciniomycetes</taxon>
        <taxon>Pucciniales</taxon>
        <taxon>Pucciniaceae</taxon>
        <taxon>Puccinia</taxon>
    </lineage>
</organism>
<feature type="region of interest" description="Disordered" evidence="1">
    <location>
        <begin position="391"/>
        <end position="503"/>
    </location>
</feature>
<feature type="compositionally biased region" description="Polar residues" evidence="1">
    <location>
        <begin position="442"/>
        <end position="453"/>
    </location>
</feature>
<name>A0A2N5SLF5_9BASI</name>
<dbReference type="STRING" id="200324.A0A2N5SLF5"/>
<keyword evidence="2" id="KW-0812">Transmembrane</keyword>
<dbReference type="OrthoDB" id="2519093at2759"/>
<protein>
    <submittedName>
        <fullName evidence="3">Uncharacterized protein</fullName>
    </submittedName>
</protein>
<feature type="compositionally biased region" description="Basic and acidic residues" evidence="1">
    <location>
        <begin position="483"/>
        <end position="503"/>
    </location>
</feature>
<gene>
    <name evidence="3" type="ORF">PCANC_18743</name>
</gene>
<evidence type="ECO:0000256" key="1">
    <source>
        <dbReference type="SAM" id="MobiDB-lite"/>
    </source>
</evidence>
<dbReference type="Proteomes" id="UP000235388">
    <property type="component" value="Unassembled WGS sequence"/>
</dbReference>
<comment type="caution">
    <text evidence="3">The sequence shown here is derived from an EMBL/GenBank/DDBJ whole genome shotgun (WGS) entry which is preliminary data.</text>
</comment>
<proteinExistence type="predicted"/>
<reference evidence="3 4" key="1">
    <citation type="submission" date="2017-11" db="EMBL/GenBank/DDBJ databases">
        <title>De novo assembly and phasing of dikaryotic genomes from two isolates of Puccinia coronata f. sp. avenae, the causal agent of oat crown rust.</title>
        <authorList>
            <person name="Miller M.E."/>
            <person name="Zhang Y."/>
            <person name="Omidvar V."/>
            <person name="Sperschneider J."/>
            <person name="Schwessinger B."/>
            <person name="Raley C."/>
            <person name="Palmer J.M."/>
            <person name="Garnica D."/>
            <person name="Upadhyaya N."/>
            <person name="Rathjen J."/>
            <person name="Taylor J.M."/>
            <person name="Park R.F."/>
            <person name="Dodds P.N."/>
            <person name="Hirsch C.D."/>
            <person name="Kianian S.F."/>
            <person name="Figueroa M."/>
        </authorList>
    </citation>
    <scope>NUCLEOTIDE SEQUENCE [LARGE SCALE GENOMIC DNA]</scope>
    <source>
        <strain evidence="3">12NC29</strain>
    </source>
</reference>
<dbReference type="EMBL" id="PGCJ01000931">
    <property type="protein sequence ID" value="PLW14080.1"/>
    <property type="molecule type" value="Genomic_DNA"/>
</dbReference>
<dbReference type="AlphaFoldDB" id="A0A2N5SLF5"/>
<keyword evidence="2" id="KW-0472">Membrane</keyword>
<evidence type="ECO:0000313" key="4">
    <source>
        <dbReference type="Proteomes" id="UP000235388"/>
    </source>
</evidence>
<sequence>MNTQRFALSAILGWIFVSYPILTAPWPKPHPALLENLAEIPEYINMGRAAHEAAEAAKGAHTAVGIGNAVKDGSAGVKALKEGETVAAASSVDRGSTAAKTLEEMRGGGAKLPHPETAEVKPPSEPPVSGTSPKAEPIPTKSTDPVIDPAENVVQTKQPFSLTTSLKNVLSTSGSNMKQFFQTKWTRFLENSLFKLRPQMLSETSRLQAAERAKEASIIKKAALGVGMDSRAWGEGVNLKPIWMVDLKDTQLMHLVRGFKRKWNSSLFSKIGRFTGDTNVEGVASTAAKNPSKLVSAAKTFFRVTRITPVVRGLLTGLGAVVGGLFYGIRWVFSPLIRLKTWMGGKTATWLANRLRGIDTSRLAGEAKLAEALPEAKLAEALPEAKAASAVNKGLQRSHSMPASLSKESASSKIDSLEPLTDSRPEVTPSPSTPTPAFKELSNPTMATKSKQMLSGERGPESGEPTPVTPLEEIADGSTTPEDLQREKPLSNSSPKDDDMWWY</sequence>
<feature type="transmembrane region" description="Helical" evidence="2">
    <location>
        <begin position="313"/>
        <end position="333"/>
    </location>
</feature>
<keyword evidence="4" id="KW-1185">Reference proteome</keyword>